<name>A0A0A8YXI0_ARUDO</name>
<reference evidence="2" key="2">
    <citation type="journal article" date="2015" name="Data Brief">
        <title>Shoot transcriptome of the giant reed, Arundo donax.</title>
        <authorList>
            <person name="Barrero R.A."/>
            <person name="Guerrero F.D."/>
            <person name="Moolhuijzen P."/>
            <person name="Goolsby J.A."/>
            <person name="Tidwell J."/>
            <person name="Bellgard S.E."/>
            <person name="Bellgard M.I."/>
        </authorList>
    </citation>
    <scope>NUCLEOTIDE SEQUENCE</scope>
    <source>
        <tissue evidence="2">Shoot tissue taken approximately 20 cm above the soil surface</tissue>
    </source>
</reference>
<accession>A0A0A8YXI0</accession>
<reference evidence="2" key="1">
    <citation type="submission" date="2014-09" db="EMBL/GenBank/DDBJ databases">
        <authorList>
            <person name="Magalhaes I.L.F."/>
            <person name="Oliveira U."/>
            <person name="Santos F.R."/>
            <person name="Vidigal T.H.D.A."/>
            <person name="Brescovit A.D."/>
            <person name="Santos A.J."/>
        </authorList>
    </citation>
    <scope>NUCLEOTIDE SEQUENCE</scope>
    <source>
        <tissue evidence="2">Shoot tissue taken approximately 20 cm above the soil surface</tissue>
    </source>
</reference>
<sequence length="106" mass="11502">MMMPWLASPPASSPPTRALAVASVSRPTTSTIASPPWTPGSSPPPSTASRRLTYGKTEYMDYVECFGRHNHRHQHLHSASRPPSVLLPSANATSWIARSRHCASPN</sequence>
<dbReference type="AlphaFoldDB" id="A0A0A8YXI0"/>
<protein>
    <submittedName>
        <fullName evidence="2">Uncharacterized protein</fullName>
    </submittedName>
</protein>
<feature type="region of interest" description="Disordered" evidence="1">
    <location>
        <begin position="1"/>
        <end position="51"/>
    </location>
</feature>
<evidence type="ECO:0000313" key="2">
    <source>
        <dbReference type="EMBL" id="JAD29180.1"/>
    </source>
</evidence>
<organism evidence="2">
    <name type="scientific">Arundo donax</name>
    <name type="common">Giant reed</name>
    <name type="synonym">Donax arundinaceus</name>
    <dbReference type="NCBI Taxonomy" id="35708"/>
    <lineage>
        <taxon>Eukaryota</taxon>
        <taxon>Viridiplantae</taxon>
        <taxon>Streptophyta</taxon>
        <taxon>Embryophyta</taxon>
        <taxon>Tracheophyta</taxon>
        <taxon>Spermatophyta</taxon>
        <taxon>Magnoliopsida</taxon>
        <taxon>Liliopsida</taxon>
        <taxon>Poales</taxon>
        <taxon>Poaceae</taxon>
        <taxon>PACMAD clade</taxon>
        <taxon>Arundinoideae</taxon>
        <taxon>Arundineae</taxon>
        <taxon>Arundo</taxon>
    </lineage>
</organism>
<dbReference type="EMBL" id="GBRH01268715">
    <property type="protein sequence ID" value="JAD29180.1"/>
    <property type="molecule type" value="Transcribed_RNA"/>
</dbReference>
<feature type="compositionally biased region" description="Pro residues" evidence="1">
    <location>
        <begin position="36"/>
        <end position="46"/>
    </location>
</feature>
<proteinExistence type="predicted"/>
<evidence type="ECO:0000256" key="1">
    <source>
        <dbReference type="SAM" id="MobiDB-lite"/>
    </source>
</evidence>